<dbReference type="PANTHER" id="PTHR45339:SF1">
    <property type="entry name" value="HYBRID SIGNAL TRANSDUCTION HISTIDINE KINASE J"/>
    <property type="match status" value="1"/>
</dbReference>
<dbReference type="InterPro" id="IPR003594">
    <property type="entry name" value="HATPase_dom"/>
</dbReference>
<evidence type="ECO:0000259" key="21">
    <source>
        <dbReference type="PROSITE" id="PS50110"/>
    </source>
</evidence>
<evidence type="ECO:0000259" key="23">
    <source>
        <dbReference type="PROSITE" id="PS50113"/>
    </source>
</evidence>
<feature type="transmembrane region" description="Helical" evidence="19">
    <location>
        <begin position="12"/>
        <end position="34"/>
    </location>
</feature>
<evidence type="ECO:0000256" key="12">
    <source>
        <dbReference type="ARBA" id="ARBA00023012"/>
    </source>
</evidence>
<evidence type="ECO:0000256" key="6">
    <source>
        <dbReference type="ARBA" id="ARBA00022679"/>
    </source>
</evidence>
<dbReference type="Pfam" id="PF02518">
    <property type="entry name" value="HATPase_c"/>
    <property type="match status" value="1"/>
</dbReference>
<keyword evidence="10" id="KW-0067">ATP-binding</keyword>
<feature type="modified residue" description="4-aspartylphosphate" evidence="18">
    <location>
        <position position="1266"/>
    </location>
</feature>
<evidence type="ECO:0000256" key="4">
    <source>
        <dbReference type="ARBA" id="ARBA00022475"/>
    </source>
</evidence>
<dbReference type="PRINTS" id="PR00344">
    <property type="entry name" value="BCTRLSENSOR"/>
</dbReference>
<protein>
    <recommendedName>
        <fullName evidence="16">Sensory/regulatory protein RpfC</fullName>
        <ecNumber evidence="3">2.7.13.3</ecNumber>
    </recommendedName>
    <alternativeName>
        <fullName evidence="17">Virulence sensor protein BvgS</fullName>
    </alternativeName>
</protein>
<dbReference type="Proteomes" id="UP000198814">
    <property type="component" value="Unassembled WGS sequence"/>
</dbReference>
<dbReference type="InterPro" id="IPR003661">
    <property type="entry name" value="HisK_dim/P_dom"/>
</dbReference>
<dbReference type="FunFam" id="3.30.565.10:FF:000010">
    <property type="entry name" value="Sensor histidine kinase RcsC"/>
    <property type="match status" value="1"/>
</dbReference>
<dbReference type="FunFam" id="1.10.287.130:FF:000002">
    <property type="entry name" value="Two-component osmosensing histidine kinase"/>
    <property type="match status" value="1"/>
</dbReference>
<dbReference type="SMART" id="SM00387">
    <property type="entry name" value="HATPase_c"/>
    <property type="match status" value="1"/>
</dbReference>
<organism evidence="24 25">
    <name type="scientific">Nitrosomonas oligotropha</name>
    <dbReference type="NCBI Taxonomy" id="42354"/>
    <lineage>
        <taxon>Bacteria</taxon>
        <taxon>Pseudomonadati</taxon>
        <taxon>Pseudomonadota</taxon>
        <taxon>Betaproteobacteria</taxon>
        <taxon>Nitrosomonadales</taxon>
        <taxon>Nitrosomonadaceae</taxon>
        <taxon>Nitrosomonas</taxon>
    </lineage>
</organism>
<dbReference type="PROSITE" id="PS50109">
    <property type="entry name" value="HIS_KIN"/>
    <property type="match status" value="1"/>
</dbReference>
<dbReference type="PROSITE" id="PS50110">
    <property type="entry name" value="RESPONSE_REGULATORY"/>
    <property type="match status" value="2"/>
</dbReference>
<feature type="domain" description="PAS" evidence="22">
    <location>
        <begin position="303"/>
        <end position="345"/>
    </location>
</feature>
<accession>A0A1H8UH13</accession>
<dbReference type="GO" id="GO:0005524">
    <property type="term" value="F:ATP binding"/>
    <property type="evidence" value="ECO:0007669"/>
    <property type="project" value="UniProtKB-KW"/>
</dbReference>
<evidence type="ECO:0000256" key="5">
    <source>
        <dbReference type="ARBA" id="ARBA00022553"/>
    </source>
</evidence>
<dbReference type="OrthoDB" id="8552871at2"/>
<dbReference type="Pfam" id="PF05231">
    <property type="entry name" value="MASE1"/>
    <property type="match status" value="1"/>
</dbReference>
<comment type="function">
    <text evidence="14">Member of the two-component regulatory system BvgS/BvgA. Phosphorylates BvgA via a four-step phosphorelay in response to environmental signals.</text>
</comment>
<feature type="domain" description="Response regulatory" evidence="21">
    <location>
        <begin position="1215"/>
        <end position="1333"/>
    </location>
</feature>
<evidence type="ECO:0000256" key="19">
    <source>
        <dbReference type="SAM" id="Phobius"/>
    </source>
</evidence>
<dbReference type="InterPro" id="IPR007895">
    <property type="entry name" value="MASE1"/>
</dbReference>
<keyword evidence="25" id="KW-1185">Reference proteome</keyword>
<dbReference type="Gene3D" id="1.10.287.130">
    <property type="match status" value="1"/>
</dbReference>
<evidence type="ECO:0000256" key="10">
    <source>
        <dbReference type="ARBA" id="ARBA00022840"/>
    </source>
</evidence>
<dbReference type="GO" id="GO:0000155">
    <property type="term" value="F:phosphorelay sensor kinase activity"/>
    <property type="evidence" value="ECO:0007669"/>
    <property type="project" value="InterPro"/>
</dbReference>
<dbReference type="CDD" id="cd00130">
    <property type="entry name" value="PAS"/>
    <property type="match status" value="3"/>
</dbReference>
<keyword evidence="13 19" id="KW-0472">Membrane</keyword>
<dbReference type="InterPro" id="IPR000014">
    <property type="entry name" value="PAS"/>
</dbReference>
<dbReference type="InterPro" id="IPR013656">
    <property type="entry name" value="PAS_4"/>
</dbReference>
<dbReference type="SMART" id="SM00091">
    <property type="entry name" value="PAS"/>
    <property type="match status" value="4"/>
</dbReference>
<name>A0A1H8UH13_9PROT</name>
<feature type="domain" description="PAC" evidence="23">
    <location>
        <begin position="632"/>
        <end position="682"/>
    </location>
</feature>
<evidence type="ECO:0000256" key="1">
    <source>
        <dbReference type="ARBA" id="ARBA00000085"/>
    </source>
</evidence>
<dbReference type="PANTHER" id="PTHR45339">
    <property type="entry name" value="HYBRID SIGNAL TRANSDUCTION HISTIDINE KINASE J"/>
    <property type="match status" value="1"/>
</dbReference>
<dbReference type="SMART" id="SM00086">
    <property type="entry name" value="PAC"/>
    <property type="match status" value="4"/>
</dbReference>
<evidence type="ECO:0000256" key="3">
    <source>
        <dbReference type="ARBA" id="ARBA00012438"/>
    </source>
</evidence>
<dbReference type="InterPro" id="IPR004358">
    <property type="entry name" value="Sig_transdc_His_kin-like_C"/>
</dbReference>
<dbReference type="PROSITE" id="PS50112">
    <property type="entry name" value="PAS"/>
    <property type="match status" value="3"/>
</dbReference>
<keyword evidence="4" id="KW-1003">Cell membrane</keyword>
<dbReference type="EMBL" id="FODO01000035">
    <property type="protein sequence ID" value="SEP02510.1"/>
    <property type="molecule type" value="Genomic_DNA"/>
</dbReference>
<evidence type="ECO:0000256" key="2">
    <source>
        <dbReference type="ARBA" id="ARBA00004651"/>
    </source>
</evidence>
<evidence type="ECO:0000313" key="25">
    <source>
        <dbReference type="Proteomes" id="UP000198814"/>
    </source>
</evidence>
<feature type="domain" description="PAS" evidence="22">
    <location>
        <begin position="561"/>
        <end position="602"/>
    </location>
</feature>
<dbReference type="CDD" id="cd17546">
    <property type="entry name" value="REC_hyHK_CKI1_RcsC-like"/>
    <property type="match status" value="1"/>
</dbReference>
<dbReference type="CDD" id="cd16922">
    <property type="entry name" value="HATPase_EvgS-ArcB-TorS-like"/>
    <property type="match status" value="1"/>
</dbReference>
<dbReference type="InterPro" id="IPR036890">
    <property type="entry name" value="HATPase_C_sf"/>
</dbReference>
<dbReference type="SMART" id="SM00388">
    <property type="entry name" value="HisKA"/>
    <property type="match status" value="1"/>
</dbReference>
<feature type="domain" description="PAC" evidence="23">
    <location>
        <begin position="384"/>
        <end position="436"/>
    </location>
</feature>
<evidence type="ECO:0000256" key="18">
    <source>
        <dbReference type="PROSITE-ProRule" id="PRU00169"/>
    </source>
</evidence>
<feature type="transmembrane region" description="Helical" evidence="19">
    <location>
        <begin position="159"/>
        <end position="179"/>
    </location>
</feature>
<dbReference type="Gene3D" id="3.30.565.10">
    <property type="entry name" value="Histidine kinase-like ATPase, C-terminal domain"/>
    <property type="match status" value="1"/>
</dbReference>
<dbReference type="Pfam" id="PF08447">
    <property type="entry name" value="PAS_3"/>
    <property type="match status" value="2"/>
</dbReference>
<evidence type="ECO:0000256" key="15">
    <source>
        <dbReference type="ARBA" id="ARBA00064003"/>
    </source>
</evidence>
<dbReference type="SUPFAM" id="SSF55874">
    <property type="entry name" value="ATPase domain of HSP90 chaperone/DNA topoisomerase II/histidine kinase"/>
    <property type="match status" value="1"/>
</dbReference>
<proteinExistence type="predicted"/>
<evidence type="ECO:0000256" key="9">
    <source>
        <dbReference type="ARBA" id="ARBA00022777"/>
    </source>
</evidence>
<keyword evidence="11 19" id="KW-1133">Transmembrane helix</keyword>
<dbReference type="InterPro" id="IPR001610">
    <property type="entry name" value="PAC"/>
</dbReference>
<keyword evidence="6" id="KW-0808">Transferase</keyword>
<feature type="domain" description="PAS" evidence="22">
    <location>
        <begin position="683"/>
        <end position="756"/>
    </location>
</feature>
<dbReference type="InterPro" id="IPR011006">
    <property type="entry name" value="CheY-like_superfamily"/>
</dbReference>
<dbReference type="InterPro" id="IPR013655">
    <property type="entry name" value="PAS_fold_3"/>
</dbReference>
<evidence type="ECO:0000256" key="13">
    <source>
        <dbReference type="ARBA" id="ARBA00023136"/>
    </source>
</evidence>
<reference evidence="25" key="1">
    <citation type="submission" date="2016-10" db="EMBL/GenBank/DDBJ databases">
        <authorList>
            <person name="Varghese N."/>
            <person name="Submissions S."/>
        </authorList>
    </citation>
    <scope>NUCLEOTIDE SEQUENCE [LARGE SCALE GENOMIC DNA]</scope>
    <source>
        <strain evidence="25">Nm76</strain>
    </source>
</reference>
<keyword evidence="5 18" id="KW-0597">Phosphoprotein</keyword>
<comment type="caution">
    <text evidence="18">Lacks conserved residue(s) required for the propagation of feature annotation.</text>
</comment>
<feature type="transmembrane region" description="Helical" evidence="19">
    <location>
        <begin position="191"/>
        <end position="208"/>
    </location>
</feature>
<dbReference type="Pfam" id="PF00512">
    <property type="entry name" value="HisKA"/>
    <property type="match status" value="1"/>
</dbReference>
<dbReference type="CDD" id="cd00082">
    <property type="entry name" value="HisKA"/>
    <property type="match status" value="1"/>
</dbReference>
<feature type="transmembrane region" description="Helical" evidence="19">
    <location>
        <begin position="236"/>
        <end position="252"/>
    </location>
</feature>
<dbReference type="InterPro" id="IPR035965">
    <property type="entry name" value="PAS-like_dom_sf"/>
</dbReference>
<feature type="domain" description="PAC" evidence="23">
    <location>
        <begin position="760"/>
        <end position="813"/>
    </location>
</feature>
<dbReference type="GO" id="GO:0005886">
    <property type="term" value="C:plasma membrane"/>
    <property type="evidence" value="ECO:0007669"/>
    <property type="project" value="UniProtKB-SubCell"/>
</dbReference>
<dbReference type="RefSeq" id="WP_090322205.1">
    <property type="nucleotide sequence ID" value="NZ_FNOE01000038.1"/>
</dbReference>
<dbReference type="Pfam" id="PF13426">
    <property type="entry name" value="PAS_9"/>
    <property type="match status" value="1"/>
</dbReference>
<evidence type="ECO:0000313" key="24">
    <source>
        <dbReference type="EMBL" id="SEP02510.1"/>
    </source>
</evidence>
<dbReference type="Gene3D" id="3.30.450.20">
    <property type="entry name" value="PAS domain"/>
    <property type="match status" value="4"/>
</dbReference>
<dbReference type="SUPFAM" id="SSF52172">
    <property type="entry name" value="CheY-like"/>
    <property type="match status" value="2"/>
</dbReference>
<keyword evidence="7 19" id="KW-0812">Transmembrane</keyword>
<feature type="domain" description="Response regulatory" evidence="21">
    <location>
        <begin position="1072"/>
        <end position="1192"/>
    </location>
</feature>
<evidence type="ECO:0000256" key="8">
    <source>
        <dbReference type="ARBA" id="ARBA00022741"/>
    </source>
</evidence>
<evidence type="ECO:0000256" key="11">
    <source>
        <dbReference type="ARBA" id="ARBA00022989"/>
    </source>
</evidence>
<dbReference type="Pfam" id="PF08448">
    <property type="entry name" value="PAS_4"/>
    <property type="match status" value="1"/>
</dbReference>
<dbReference type="InterPro" id="IPR000700">
    <property type="entry name" value="PAS-assoc_C"/>
</dbReference>
<comment type="catalytic activity">
    <reaction evidence="1">
        <text>ATP + protein L-histidine = ADP + protein N-phospho-L-histidine.</text>
        <dbReference type="EC" id="2.7.13.3"/>
    </reaction>
</comment>
<sequence length="1342" mass="150415">MFSNHQPVSYRHYIFQLLALAILYFVFGHISFLISVSHFIVTPVFFVAEGIALAAAILLGRKVWPGIFVGQLALALSSGLEFPPALAISAINSIEAVIAATLFKRWKLNPTLTRVHDLSRLVAMIFLVLQPLSATFGTVALSFFNVIQESQNYFQAWAYWWFGNCLGQLLVTPFLLILFSSRGRSIRQSMRNALVPIILMLPATWLVFGNSTFSGISLALVIYVPLLLWIAIKSELAVVSLICSAITVLALFETARKFGPFVVNDYPQIFDMNIFILGISLTAQFVSVLFTERNQVEIELRRSEARLYAIIDNSPIPKAINDDQQNITFLNKAFVQTFGYTLDDIPTLADWWPKAYPDPAYRQRVETTWRQHLEKASRESTGFEPLDVIIHCKDGSLRSVVATASPLESEDTLAKNHLVTLVDITLRKNLETQLIKSHKFLEDLSNNIPGFIYQFQLFPDGRNCVPYASKGITGILGVSPESITKDASAIFSIIHAEDIETFNRSIQESAATLTDWHADFRVMTAQNEVRWIHAHSKPEKQADGSIIWNDYANDITELKNISLKFEALLELASDGVHILDEDGNIVEFSHAFAKMLGYSNEETARLNVMDWDAMIPKDKLIAAVREVSKTPRVFETLHRRKDGTIMNVEINASRLEVSGKILIYASSRDITDRKQHEKELEYQRLRLSNIIEGTHIGTWEWNVQTGEVIFNQRWAEMLGYSLEELAPTSIATWLKYAHPDDLKQSEALLNDHFTGKIPFYECEARMRHQAGHWIWVLDRGKVSSWTADGKPLMMFGTHQDITERKERETMLIEARQQAEAASNAKTRFLAMMSHEIRTPMNAVLGMAYLLSKTTLDARQSGYLRNIEGSSNILLGVINDILDYSKIEANKIELDHSAFDLNTILENLSAIASIAAKDKAIDVLFYVEPDVPRRFIGDPLRLSQIFVNLTNNAIKFTDRGEVIIRIAIAPTDGAETATLVFSITDSGIGMTAEQMAHLFQAFNQADSSISRRFGGTGLGLSISYRLAQLMGGNIMAESEHGQGSRFHCTVKLHYKNQQWEPWVTIPAHLQSLKVMIIDDRAVTRSVIAEIVQSMGWSAVAVDNSTASLSMFADPSLVPFDLLLLMTRLADTSYRDTIHAIEAALPAARRPKIIVVSNNIDPAFSNQFEANSTINVLIKPFTPLNLLDTVATLFSETANHQAQQQALSGQQPFSGAHILIVEDNEFNQLLITELLTSWDIKVSLAQNGVECLDLLKTAGSSFDLIFMDIQMPEMDGLEATRRIRQDLHLNGIPIVALTANIMEHDQQEFLAAGMNAYLPKPFDPNQLIQVLDQYLQPGGQKTPT</sequence>
<dbReference type="Gene3D" id="3.40.50.2300">
    <property type="match status" value="2"/>
</dbReference>
<feature type="transmembrane region" description="Helical" evidence="19">
    <location>
        <begin position="40"/>
        <end position="58"/>
    </location>
</feature>
<evidence type="ECO:0000259" key="22">
    <source>
        <dbReference type="PROSITE" id="PS50112"/>
    </source>
</evidence>
<dbReference type="SUPFAM" id="SSF47384">
    <property type="entry name" value="Homodimeric domain of signal transducing histidine kinase"/>
    <property type="match status" value="1"/>
</dbReference>
<gene>
    <name evidence="24" type="ORF">SAMN05216333_13515</name>
</gene>
<dbReference type="NCBIfam" id="TIGR00229">
    <property type="entry name" value="sensory_box"/>
    <property type="match status" value="3"/>
</dbReference>
<dbReference type="InterPro" id="IPR001789">
    <property type="entry name" value="Sig_transdc_resp-reg_receiver"/>
</dbReference>
<dbReference type="EC" id="2.7.13.3" evidence="3"/>
<dbReference type="STRING" id="42354.SAMN05216333_13515"/>
<comment type="subunit">
    <text evidence="15">At low DSF concentrations, interacts with RpfF.</text>
</comment>
<keyword evidence="9" id="KW-0418">Kinase</keyword>
<evidence type="ECO:0000256" key="17">
    <source>
        <dbReference type="ARBA" id="ARBA00070152"/>
    </source>
</evidence>
<dbReference type="SUPFAM" id="SSF55785">
    <property type="entry name" value="PYP-like sensor domain (PAS domain)"/>
    <property type="match status" value="4"/>
</dbReference>
<evidence type="ECO:0000256" key="7">
    <source>
        <dbReference type="ARBA" id="ARBA00022692"/>
    </source>
</evidence>
<dbReference type="InterPro" id="IPR005467">
    <property type="entry name" value="His_kinase_dom"/>
</dbReference>
<feature type="transmembrane region" description="Helical" evidence="19">
    <location>
        <begin position="124"/>
        <end position="147"/>
    </location>
</feature>
<dbReference type="InterPro" id="IPR036097">
    <property type="entry name" value="HisK_dim/P_sf"/>
</dbReference>
<keyword evidence="12" id="KW-0902">Two-component regulatory system</keyword>
<keyword evidence="8" id="KW-0547">Nucleotide-binding</keyword>
<dbReference type="PROSITE" id="PS50113">
    <property type="entry name" value="PAC"/>
    <property type="match status" value="3"/>
</dbReference>
<feature type="domain" description="Histidine kinase" evidence="20">
    <location>
        <begin position="831"/>
        <end position="1053"/>
    </location>
</feature>
<evidence type="ECO:0000256" key="16">
    <source>
        <dbReference type="ARBA" id="ARBA00068150"/>
    </source>
</evidence>
<evidence type="ECO:0000256" key="14">
    <source>
        <dbReference type="ARBA" id="ARBA00058004"/>
    </source>
</evidence>
<dbReference type="Pfam" id="PF00072">
    <property type="entry name" value="Response_reg"/>
    <property type="match status" value="1"/>
</dbReference>
<evidence type="ECO:0000259" key="20">
    <source>
        <dbReference type="PROSITE" id="PS50109"/>
    </source>
</evidence>
<dbReference type="SMART" id="SM00448">
    <property type="entry name" value="REC"/>
    <property type="match status" value="2"/>
</dbReference>
<comment type="subcellular location">
    <subcellularLocation>
        <location evidence="2">Cell membrane</location>
        <topology evidence="2">Multi-pass membrane protein</topology>
    </subcellularLocation>
</comment>
<feature type="transmembrane region" description="Helical" evidence="19">
    <location>
        <begin position="214"/>
        <end position="231"/>
    </location>
</feature>